<keyword evidence="2" id="KW-1185">Reference proteome</keyword>
<dbReference type="PANTHER" id="PTHR33116:SF78">
    <property type="entry name" value="OS12G0587133 PROTEIN"/>
    <property type="match status" value="1"/>
</dbReference>
<comment type="caution">
    <text evidence="1">The sequence shown here is derived from an EMBL/GenBank/DDBJ whole genome shotgun (WGS) entry which is preliminary data.</text>
</comment>
<proteinExistence type="predicted"/>
<dbReference type="EMBL" id="JANJYI010000008">
    <property type="protein sequence ID" value="KAK2639491.1"/>
    <property type="molecule type" value="Genomic_DNA"/>
</dbReference>
<dbReference type="PANTHER" id="PTHR33116">
    <property type="entry name" value="REVERSE TRANSCRIPTASE ZINC-BINDING DOMAIN-CONTAINING PROTEIN-RELATED-RELATED"/>
    <property type="match status" value="1"/>
</dbReference>
<protein>
    <recommendedName>
        <fullName evidence="3">Reverse transcriptase domain-containing protein</fullName>
    </recommendedName>
</protein>
<dbReference type="AlphaFoldDB" id="A0AAD9TP08"/>
<name>A0AAD9TP08_9ROSI</name>
<gene>
    <name evidence="1" type="ORF">Ddye_027286</name>
</gene>
<reference evidence="1" key="1">
    <citation type="journal article" date="2023" name="Plant J.">
        <title>Genome sequences and population genomics provide insights into the demographic history, inbreeding, and mutation load of two 'living fossil' tree species of Dipteronia.</title>
        <authorList>
            <person name="Feng Y."/>
            <person name="Comes H.P."/>
            <person name="Chen J."/>
            <person name="Zhu S."/>
            <person name="Lu R."/>
            <person name="Zhang X."/>
            <person name="Li P."/>
            <person name="Qiu J."/>
            <person name="Olsen K.M."/>
            <person name="Qiu Y."/>
        </authorList>
    </citation>
    <scope>NUCLEOTIDE SEQUENCE</scope>
    <source>
        <strain evidence="1">KIB01</strain>
    </source>
</reference>
<dbReference type="Proteomes" id="UP001280121">
    <property type="component" value="Unassembled WGS sequence"/>
</dbReference>
<evidence type="ECO:0000313" key="2">
    <source>
        <dbReference type="Proteomes" id="UP001280121"/>
    </source>
</evidence>
<evidence type="ECO:0008006" key="3">
    <source>
        <dbReference type="Google" id="ProtNLM"/>
    </source>
</evidence>
<sequence>MTSISSPVGIHAPSHFLYVGDVILFCQASPQNLQVILDAFTLYGSLSGQQVNWKKSSIFFGKGISGPRIANFLSMSWMHKDGDSMAYLGVPLFIGPLKRRWLIPWADKIKSKLESWKGFSLSMVGRLCLIDLVITGSIDGRKSVQVAWKSCCRLKDGGGLGVKDLGILNKVMLKKFTWKILTEESLVFTYLRAQFFTQDHKPRTWSSLQPPLDYIVGDIYSDAAGWNIPTSFKASYPYVAYEIENVVVSTDPDSLVWTCSLDGSVSCKSVYTSLSEVRSFVFWDYLQSGTMKNYVDELQIFQWLHVSGRPLKAPSILEGFFVHAGVFRTCRGFVKGCFAIPLGVCFAFEAELAAAVYAIDYT</sequence>
<organism evidence="1 2">
    <name type="scientific">Dipteronia dyeriana</name>
    <dbReference type="NCBI Taxonomy" id="168575"/>
    <lineage>
        <taxon>Eukaryota</taxon>
        <taxon>Viridiplantae</taxon>
        <taxon>Streptophyta</taxon>
        <taxon>Embryophyta</taxon>
        <taxon>Tracheophyta</taxon>
        <taxon>Spermatophyta</taxon>
        <taxon>Magnoliopsida</taxon>
        <taxon>eudicotyledons</taxon>
        <taxon>Gunneridae</taxon>
        <taxon>Pentapetalae</taxon>
        <taxon>rosids</taxon>
        <taxon>malvids</taxon>
        <taxon>Sapindales</taxon>
        <taxon>Sapindaceae</taxon>
        <taxon>Hippocastanoideae</taxon>
        <taxon>Acereae</taxon>
        <taxon>Dipteronia</taxon>
    </lineage>
</organism>
<accession>A0AAD9TP08</accession>
<evidence type="ECO:0000313" key="1">
    <source>
        <dbReference type="EMBL" id="KAK2639491.1"/>
    </source>
</evidence>